<dbReference type="CDD" id="cd00257">
    <property type="entry name" value="beta-trefoil_FSCN-like"/>
    <property type="match status" value="1"/>
</dbReference>
<evidence type="ECO:0000313" key="2">
    <source>
        <dbReference type="Proteomes" id="UP000306628"/>
    </source>
</evidence>
<comment type="caution">
    <text evidence="1">The sequence shown here is derived from an EMBL/GenBank/DDBJ whole genome shotgun (WGS) entry which is preliminary data.</text>
</comment>
<organism evidence="1 2">
    <name type="scientific">Nonomuraea zeae</name>
    <dbReference type="NCBI Taxonomy" id="1642303"/>
    <lineage>
        <taxon>Bacteria</taxon>
        <taxon>Bacillati</taxon>
        <taxon>Actinomycetota</taxon>
        <taxon>Actinomycetes</taxon>
        <taxon>Streptosporangiales</taxon>
        <taxon>Streptosporangiaceae</taxon>
        <taxon>Nonomuraea</taxon>
    </lineage>
</organism>
<reference evidence="1 2" key="1">
    <citation type="submission" date="2019-05" db="EMBL/GenBank/DDBJ databases">
        <title>Draft genome sequence of Nonomuraea zeae DSM 100528.</title>
        <authorList>
            <person name="Saricaoglu S."/>
            <person name="Isik K."/>
        </authorList>
    </citation>
    <scope>NUCLEOTIDE SEQUENCE [LARGE SCALE GENOMIC DNA]</scope>
    <source>
        <strain evidence="1 2">DSM 100528</strain>
    </source>
</reference>
<dbReference type="EMBL" id="VCKX01000152">
    <property type="protein sequence ID" value="TMR28037.1"/>
    <property type="molecule type" value="Genomic_DNA"/>
</dbReference>
<gene>
    <name evidence="1" type="ORF">ETD85_37090</name>
</gene>
<protein>
    <recommendedName>
        <fullName evidence="3">RICIN domain-containing protein</fullName>
    </recommendedName>
</protein>
<evidence type="ECO:0008006" key="3">
    <source>
        <dbReference type="Google" id="ProtNLM"/>
    </source>
</evidence>
<evidence type="ECO:0000313" key="1">
    <source>
        <dbReference type="EMBL" id="TMR28037.1"/>
    </source>
</evidence>
<accession>A0A5S4G4U7</accession>
<sequence length="87" mass="9278">MTTGVVQRPVRGGLGRPAPWTPLLANGIQGGWEKFSWIESGGALLLRAHSNKYVLVWADANPDKTLRADSTNASGAWERFSGGRASG</sequence>
<name>A0A5S4G4U7_9ACTN</name>
<keyword evidence="2" id="KW-1185">Reference proteome</keyword>
<dbReference type="Proteomes" id="UP000306628">
    <property type="component" value="Unassembled WGS sequence"/>
</dbReference>
<proteinExistence type="predicted"/>
<dbReference type="AlphaFoldDB" id="A0A5S4G4U7"/>
<dbReference type="Gene3D" id="2.80.10.50">
    <property type="match status" value="1"/>
</dbReference>